<gene>
    <name evidence="2" type="ORF">GCM10022409_47970</name>
</gene>
<dbReference type="NCBIfam" id="TIGR01646">
    <property type="entry name" value="vgr_GE"/>
    <property type="match status" value="1"/>
</dbReference>
<dbReference type="Gene3D" id="2.40.50.230">
    <property type="entry name" value="Gp5 N-terminal domain"/>
    <property type="match status" value="1"/>
</dbReference>
<evidence type="ECO:0000313" key="2">
    <source>
        <dbReference type="EMBL" id="GAA4055214.1"/>
    </source>
</evidence>
<organism evidence="2 3">
    <name type="scientific">Hymenobacter glaciei</name>
    <dbReference type="NCBI Taxonomy" id="877209"/>
    <lineage>
        <taxon>Bacteria</taxon>
        <taxon>Pseudomonadati</taxon>
        <taxon>Bacteroidota</taxon>
        <taxon>Cytophagia</taxon>
        <taxon>Cytophagales</taxon>
        <taxon>Hymenobacteraceae</taxon>
        <taxon>Hymenobacter</taxon>
    </lineage>
</organism>
<keyword evidence="3" id="KW-1185">Reference proteome</keyword>
<dbReference type="SUPFAM" id="SSF69349">
    <property type="entry name" value="Phage fibre proteins"/>
    <property type="match status" value="1"/>
</dbReference>
<dbReference type="RefSeq" id="WP_345059695.1">
    <property type="nucleotide sequence ID" value="NZ_BAABDK010000035.1"/>
</dbReference>
<feature type="domain" description="Gp5/Type VI secretion system Vgr protein OB-fold" evidence="1">
    <location>
        <begin position="375"/>
        <end position="448"/>
    </location>
</feature>
<dbReference type="EMBL" id="BAABDK010000035">
    <property type="protein sequence ID" value="GAA4055214.1"/>
    <property type="molecule type" value="Genomic_DNA"/>
</dbReference>
<dbReference type="SUPFAM" id="SSF69255">
    <property type="entry name" value="gp5 N-terminal domain-like"/>
    <property type="match status" value="1"/>
</dbReference>
<protein>
    <recommendedName>
        <fullName evidence="1">Gp5/Type VI secretion system Vgr protein OB-fold domain-containing protein</fullName>
    </recommendedName>
</protein>
<proteinExistence type="predicted"/>
<dbReference type="InterPro" id="IPR006531">
    <property type="entry name" value="Gp5/Vgr_OB"/>
</dbReference>
<dbReference type="SUPFAM" id="SSF69279">
    <property type="entry name" value="Phage tail proteins"/>
    <property type="match status" value="1"/>
</dbReference>
<name>A0ABP7UXY9_9BACT</name>
<sequence>MPAVSPLASNTDLVTFRILADGNEINSSYQVRSIEVSKGINRIGSARLELYDGSVSNEDFAASDSADFLPGTELTISAGYHTNNQVIYKGVIVKHGLEVSATSLLVLECRDKAAKLTVGRKSTTFADSTDGDAIEKIIASHGLTASVDSTTVTHPSLVQHYCSDWDFVVARAEANGLVVISEQDTVTVAKPKPDANAVLVLTYGASIISFAVDMDARSQYQAVKVKSWDYTTQAMLEADAAPPGVGTPGNVQASSLADVMAEPSYDLPTAAATTQPELQAHADALLLKSALAKVRGSVSFQGSALAVPGCTVELAGMGQRFNGTAYVSGVTHTVADGNWVTEVALGLDEQWFAEQHPEVAAPSLLGPLPGIQGLYNAVVAQIHADPLNEFRVQVKVPTLQNQLLWARMGHPYASSGSGAFFYPEVNDEVILGFFNNDPQQPVVLGALYSSTRAPAYTPAEKNNQKGWKTPKLLTIELEDEKKIITISTPGGNKIILDDEAKSVTINDSHSNKVVLSSSGILLDSATNLTLKAAQNIELTATNGITLTATADLGLNGLNVNATAKVSLKAAGNATAELSAAGQTTVKGAIVMIN</sequence>
<comment type="caution">
    <text evidence="2">The sequence shown here is derived from an EMBL/GenBank/DDBJ whole genome shotgun (WGS) entry which is preliminary data.</text>
</comment>
<dbReference type="Proteomes" id="UP001501469">
    <property type="component" value="Unassembled WGS sequence"/>
</dbReference>
<dbReference type="Pfam" id="PF05954">
    <property type="entry name" value="Phage_GPD"/>
    <property type="match status" value="1"/>
</dbReference>
<evidence type="ECO:0000313" key="3">
    <source>
        <dbReference type="Proteomes" id="UP001501469"/>
    </source>
</evidence>
<dbReference type="Pfam" id="PF04717">
    <property type="entry name" value="Phage_base_V"/>
    <property type="match status" value="1"/>
</dbReference>
<evidence type="ECO:0000259" key="1">
    <source>
        <dbReference type="Pfam" id="PF04717"/>
    </source>
</evidence>
<accession>A0ABP7UXY9</accession>
<reference evidence="3" key="1">
    <citation type="journal article" date="2019" name="Int. J. Syst. Evol. Microbiol.">
        <title>The Global Catalogue of Microorganisms (GCM) 10K type strain sequencing project: providing services to taxonomists for standard genome sequencing and annotation.</title>
        <authorList>
            <consortium name="The Broad Institute Genomics Platform"/>
            <consortium name="The Broad Institute Genome Sequencing Center for Infectious Disease"/>
            <person name="Wu L."/>
            <person name="Ma J."/>
        </authorList>
    </citation>
    <scope>NUCLEOTIDE SEQUENCE [LARGE SCALE GENOMIC DNA]</scope>
    <source>
        <strain evidence="3">JCM 17225</strain>
    </source>
</reference>
<dbReference type="InterPro" id="IPR006533">
    <property type="entry name" value="T6SS_Vgr_RhsGE"/>
</dbReference>
<dbReference type="InterPro" id="IPR037026">
    <property type="entry name" value="Vgr_OB-fold_dom_sf"/>
</dbReference>